<dbReference type="FunFam" id="1.10.287.70:FF:000007">
    <property type="entry name" value="Voltage-dependent L-type calcium channel subunit alpha"/>
    <property type="match status" value="1"/>
</dbReference>
<feature type="transmembrane region" description="Helical" evidence="21">
    <location>
        <begin position="831"/>
        <end position="850"/>
    </location>
</feature>
<feature type="compositionally biased region" description="Polar residues" evidence="20">
    <location>
        <begin position="1719"/>
        <end position="1736"/>
    </location>
</feature>
<feature type="binding site" evidence="17">
    <location>
        <position position="292"/>
    </location>
    <ligand>
        <name>Ca(2+)</name>
        <dbReference type="ChEBI" id="CHEBI:29108"/>
    </ligand>
</feature>
<dbReference type="InterPro" id="IPR014873">
    <property type="entry name" value="VDCC_a1su_IQ"/>
</dbReference>
<evidence type="ECO:0000256" key="15">
    <source>
        <dbReference type="ARBA" id="ARBA00023180"/>
    </source>
</evidence>
<keyword evidence="10 19" id="KW-0851">Voltage-gated channel</keyword>
<dbReference type="Pfam" id="PF16905">
    <property type="entry name" value="GPHH"/>
    <property type="match status" value="1"/>
</dbReference>
<dbReference type="PANTHER" id="PTHR45628">
    <property type="entry name" value="VOLTAGE-DEPENDENT CALCIUM CHANNEL TYPE A SUBUNIT ALPHA-1"/>
    <property type="match status" value="1"/>
</dbReference>
<proteinExistence type="inferred from homology"/>
<dbReference type="GO" id="GO:0046872">
    <property type="term" value="F:metal ion binding"/>
    <property type="evidence" value="ECO:0007669"/>
    <property type="project" value="UniProtKB-KW"/>
</dbReference>
<feature type="transmembrane region" description="Helical" evidence="21">
    <location>
        <begin position="58"/>
        <end position="75"/>
    </location>
</feature>
<keyword evidence="7 17" id="KW-0479">Metal-binding</keyword>
<feature type="transmembrane region" description="Helical" evidence="21">
    <location>
        <begin position="192"/>
        <end position="213"/>
    </location>
</feature>
<feature type="transmembrane region" description="Helical" evidence="21">
    <location>
        <begin position="311"/>
        <end position="333"/>
    </location>
</feature>
<feature type="transmembrane region" description="Helical" evidence="21">
    <location>
        <begin position="434"/>
        <end position="451"/>
    </location>
</feature>
<feature type="compositionally biased region" description="Polar residues" evidence="20">
    <location>
        <begin position="1809"/>
        <end position="1822"/>
    </location>
</feature>
<feature type="transmembrane region" description="Helical" evidence="21">
    <location>
        <begin position="471"/>
        <end position="489"/>
    </location>
</feature>
<evidence type="ECO:0000256" key="18">
    <source>
        <dbReference type="PIRSR" id="PIRSR602077-3"/>
    </source>
</evidence>
<feature type="compositionally biased region" description="Basic and acidic residues" evidence="20">
    <location>
        <begin position="691"/>
        <end position="711"/>
    </location>
</feature>
<keyword evidence="4 19" id="KW-0109">Calcium transport</keyword>
<dbReference type="PRINTS" id="PR01630">
    <property type="entry name" value="LVDCCALPHA1"/>
</dbReference>
<feature type="region of interest" description="Disordered" evidence="20">
    <location>
        <begin position="1693"/>
        <end position="1748"/>
    </location>
</feature>
<feature type="compositionally biased region" description="Acidic residues" evidence="20">
    <location>
        <begin position="743"/>
        <end position="752"/>
    </location>
</feature>
<feature type="transmembrane region" description="Helical" evidence="21">
    <location>
        <begin position="563"/>
        <end position="582"/>
    </location>
</feature>
<evidence type="ECO:0000256" key="13">
    <source>
        <dbReference type="ARBA" id="ARBA00023136"/>
    </source>
</evidence>
<name>A0A7L2E5E5_ANTMN</name>
<dbReference type="FunFam" id="1.10.238.10:FF:000063">
    <property type="entry name" value="Voltage-dependent N-type calcium channel subunit alpha"/>
    <property type="match status" value="1"/>
</dbReference>
<comment type="subcellular location">
    <subcellularLocation>
        <location evidence="1 19">Membrane</location>
        <topology evidence="1 19">Multi-pass membrane protein</topology>
    </subcellularLocation>
</comment>
<feature type="transmembrane region" description="Helical" evidence="21">
    <location>
        <begin position="635"/>
        <end position="662"/>
    </location>
</feature>
<feature type="transmembrane region" description="Helical" evidence="21">
    <location>
        <begin position="95"/>
        <end position="115"/>
    </location>
</feature>
<dbReference type="PANTHER" id="PTHR45628:SF9">
    <property type="entry name" value="VOLTAGE-DEPENDENT L-TYPE CALCIUM CHANNEL SUBUNIT ALPHA-1S"/>
    <property type="match status" value="1"/>
</dbReference>
<evidence type="ECO:0000256" key="17">
    <source>
        <dbReference type="PIRSR" id="PIRSR602077-1"/>
    </source>
</evidence>
<evidence type="ECO:0000256" key="8">
    <source>
        <dbReference type="ARBA" id="ARBA00022737"/>
    </source>
</evidence>
<keyword evidence="16" id="KW-0407">Ion channel</keyword>
<feature type="non-terminal residue" evidence="23">
    <location>
        <position position="1"/>
    </location>
</feature>
<evidence type="ECO:0000256" key="21">
    <source>
        <dbReference type="SAM" id="Phobius"/>
    </source>
</evidence>
<sequence>MEPTSPQGDVKKRQQKEKSKKPVPPIAPRPPRALFCLTLENPLRKACISIVEWKPFEIIILLTIFANCVALAIYLPMPEDDTNIANSSLEKIEYAFLIFFAIEAMLKIIAYGFLFHTDAYLRNGWNVLDFSIVTLGLITMTLEQVNVKQGGPSGGKGGFDVKALRAFRVLRPLRLVSGVPSLQVVLNSIIKAMVPLLHIALLVLFMIIIYAIVGQELFKGRMHKTCYYLGTDVIATVGSEKPAPCTSSGHGRHCSINGTECRSGWPGPNNGITHFDNFGFAMLTVYQCITMEGWTEVLYWVNDAMGNEWPWIYFVSLILLGSFFVLNLVLGVLSGEFTKEREKAKSRGTFQKLREKQQLEEDLKGYMDWITHAEVMDSDRARGEGMMPSDEGGSETESLYEIEGMNKWILFFRQWRRWNRMFRRKCRDVVKSKFFYWLVILMVALNTLSIASEHHFQPAWLTQLQDNANRLLLALFVAEMLLKMYALGLRQYFMSLFNRFDCFVVCSGILETILVELGTLSPLGISVLRCIRLLRIFKITRYWTSLSNLVASLLNSVRSIASLLLLLFLFIIVFALLGMQLFGGKFDFEDMKVRRSTFDNFPQALISVFQILTGEDWNSIMYDGIMAYGGPSFPGMLVCIYFIILFVCGNYILLNVFLAIAVDNLAEAESLTLAQKAKAEERKRRKMSRGYPEKSEEEKQTLAKKLEQKAKGEGIPTTAKLKVDEFESNVNEIKDPYPSADFPGDDEEDEPEIPLSPRPRPLAELQLKEKAVPMPEASSFFIFSPTNKFRVLCHRTVNATWFTNFILLFILLSSISLAAEDPIRAESFRNQILGYFDIGFTSVFTVEIVLKMTTYGAFLHKGSFCRNSFNILDLLVVAVSLISMGFESSTISVVKILRVLRVLRPLRAINRAKGLKHVVQCVFVAIKTIGNIVVVTTLLQFMFACIGVQLFKGKFYRCTDPSKLTEQECRGQFINYVDADPTQIEVQRREWLHSDFHFNNVFSAMMSLFTVSTFEGWPELLYMAIDTNAEDAGPIYNYRVEIAMFFIIYIILIAFFMMNIFVGFVIVTFQEQGENEYKNCELDKNQRQCVQYALKARPLRRYIPKNPYQYQIWYVVTSSYFEYLMFFLILLNTICLGMQHYNQSAEMNHISDILNVAFTILFTLEMVLKLMAFKAKGYFGDPWNVFDFLIVIGSIIDVILSEIDTILAPSGGLYCLGGGCDGTDSDDNSRVSITFFRLFRVMRLVKLLSRGEGVRTLLWTFIKSFQALPYVALLIVMLFFIYAVIGMQMFGKIAMVDGTQINRNNNFQTFPQAVLLLFRCATGEAWQEILLDCSYGRRCDPESDYAEGEEYTCGTGFAYFYFISFYMLCAFLIINLFVAVIMDNFDYLTRDWSILGPHHLDEFKRIWAEYDPEAKGRIKHLDVVTLLRRINPPLGFGKFCPHRVACKRLVCMNMPLNSDGTVTFNATLFALVRTALKIKTEGNFEQANEELRAIIKKIWKRTSMKLLDQVIPPIGDDEVTVGKFYATFLIQEHFRKFMKRQEEYYGYRPKKNPVEIQVGVSIEEEAAPEIHRAISGDLTAEEELERAMVEAAMEEGIYRRTGGLFGQVDSFMEPSSPLQPQVASQRPLQFAEVGSEDLDSPVFLDDFPQEGNTNINNANSSSWLEGVQYEDEVLRRTVPAARRRPVWEHNHPIPMERLSRRPGATSEGPSAPGPLLLQQLPTEDGTVTGTASSSRLQLRETGEPGTSSTPAITFLIQEALVSGGLGALARDSSFVAVTRDEMVASSQLEMDDVEKAAVELLKERQTLQGTKTGSATLDTSAVPTDRSPGLSAALSQKTSTTTRL</sequence>
<evidence type="ECO:0000256" key="14">
    <source>
        <dbReference type="ARBA" id="ARBA00023157"/>
    </source>
</evidence>
<feature type="transmembrane region" description="Helical" evidence="21">
    <location>
        <begin position="871"/>
        <end position="897"/>
    </location>
</feature>
<feature type="transmembrane region" description="Helical" evidence="21">
    <location>
        <begin position="1042"/>
        <end position="1069"/>
    </location>
</feature>
<keyword evidence="14" id="KW-1015">Disulfide bond</keyword>
<keyword evidence="15 18" id="KW-0325">Glycoprotein</keyword>
<keyword evidence="24" id="KW-1185">Reference proteome</keyword>
<dbReference type="SMART" id="SM01062">
    <property type="entry name" value="Ca_chan_IQ"/>
    <property type="match status" value="1"/>
</dbReference>
<dbReference type="GO" id="GO:0008331">
    <property type="term" value="F:high voltage-gated calcium channel activity"/>
    <property type="evidence" value="ECO:0007669"/>
    <property type="project" value="TreeGrafter"/>
</dbReference>
<evidence type="ECO:0000256" key="2">
    <source>
        <dbReference type="ARBA" id="ARBA00022448"/>
    </source>
</evidence>
<evidence type="ECO:0000256" key="20">
    <source>
        <dbReference type="SAM" id="MobiDB-lite"/>
    </source>
</evidence>
<evidence type="ECO:0000256" key="11">
    <source>
        <dbReference type="ARBA" id="ARBA00022989"/>
    </source>
</evidence>
<dbReference type="OrthoDB" id="431720at2759"/>
<dbReference type="InterPro" id="IPR005821">
    <property type="entry name" value="Ion_trans_dom"/>
</dbReference>
<dbReference type="FunFam" id="1.20.120.350:FF:000006">
    <property type="entry name" value="Voltage-dependent L-type calcium channel subunit alpha"/>
    <property type="match status" value="1"/>
</dbReference>
<dbReference type="FunFam" id="1.20.120.350:FF:000010">
    <property type="entry name" value="Voltage-dependent L-type calcium channel subunit alpha"/>
    <property type="match status" value="1"/>
</dbReference>
<keyword evidence="12" id="KW-0406">Ion transport</keyword>
<gene>
    <name evidence="23" type="primary">Cacna1s</name>
    <name evidence="23" type="ORF">ANTMIN_R05833</name>
</gene>
<dbReference type="Pfam" id="PF08763">
    <property type="entry name" value="Ca_chan_IQ"/>
    <property type="match status" value="1"/>
</dbReference>
<evidence type="ECO:0000256" key="9">
    <source>
        <dbReference type="ARBA" id="ARBA00022837"/>
    </source>
</evidence>
<feature type="transmembrane region" description="Helical" evidence="21">
    <location>
        <begin position="1120"/>
        <end position="1141"/>
    </location>
</feature>
<evidence type="ECO:0000256" key="10">
    <source>
        <dbReference type="ARBA" id="ARBA00022882"/>
    </source>
</evidence>
<evidence type="ECO:0000256" key="4">
    <source>
        <dbReference type="ARBA" id="ARBA00022568"/>
    </source>
</evidence>
<evidence type="ECO:0000313" key="24">
    <source>
        <dbReference type="Proteomes" id="UP000554720"/>
    </source>
</evidence>
<keyword evidence="5 19" id="KW-0107">Calcium channel</keyword>
<accession>A0A7L2E5E5</accession>
<evidence type="ECO:0000256" key="1">
    <source>
        <dbReference type="ARBA" id="ARBA00004141"/>
    </source>
</evidence>
<dbReference type="SUPFAM" id="SSF81324">
    <property type="entry name" value="Voltage-gated potassium channels"/>
    <property type="match status" value="4"/>
</dbReference>
<feature type="transmembrane region" description="Helical" evidence="21">
    <location>
        <begin position="1153"/>
        <end position="1173"/>
    </location>
</feature>
<dbReference type="FunFam" id="1.20.120.350:FF:000040">
    <property type="entry name" value="Voltage-dependent L-type calcium channel subunit alpha"/>
    <property type="match status" value="1"/>
</dbReference>
<feature type="non-terminal residue" evidence="23">
    <location>
        <position position="1844"/>
    </location>
</feature>
<feature type="binding site" evidence="17">
    <location>
        <position position="615"/>
    </location>
    <ligand>
        <name>Ca(2+)</name>
        <dbReference type="ChEBI" id="CHEBI:29108"/>
    </ligand>
</feature>
<keyword evidence="8" id="KW-0677">Repeat</keyword>
<feature type="domain" description="Voltage-dependent calcium channel alpha-1 subunit IQ" evidence="22">
    <location>
        <begin position="1516"/>
        <end position="1549"/>
    </location>
</feature>
<dbReference type="FunFam" id="1.10.287.70:FF:000009">
    <property type="entry name" value="Voltage-dependent L-type calcium channel subunit alpha"/>
    <property type="match status" value="1"/>
</dbReference>
<keyword evidence="2" id="KW-0813">Transport</keyword>
<feature type="region of interest" description="Disordered" evidence="20">
    <location>
        <begin position="732"/>
        <end position="758"/>
    </location>
</feature>
<protein>
    <recommendedName>
        <fullName evidence="19">Voltage-dependent L-type calcium channel subunit alpha</fullName>
    </recommendedName>
</protein>
<keyword evidence="13 21" id="KW-0472">Membrane</keyword>
<dbReference type="GO" id="GO:0005891">
    <property type="term" value="C:voltage-gated calcium channel complex"/>
    <property type="evidence" value="ECO:0007669"/>
    <property type="project" value="InterPro"/>
</dbReference>
<feature type="transmembrane region" description="Helical" evidence="21">
    <location>
        <begin position="1267"/>
        <end position="1285"/>
    </location>
</feature>
<evidence type="ECO:0000256" key="19">
    <source>
        <dbReference type="RuleBase" id="RU003808"/>
    </source>
</evidence>
<comment type="similarity">
    <text evidence="19">Belongs to the calcium channel alpha-1 subunit (TC 1.A.1.11) family.</text>
</comment>
<dbReference type="GO" id="GO:0098703">
    <property type="term" value="P:calcium ion import across plasma membrane"/>
    <property type="evidence" value="ECO:0007669"/>
    <property type="project" value="TreeGrafter"/>
</dbReference>
<dbReference type="InterPro" id="IPR005450">
    <property type="entry name" value="VDCC_L_a1ssu"/>
</dbReference>
<evidence type="ECO:0000256" key="7">
    <source>
        <dbReference type="ARBA" id="ARBA00022723"/>
    </source>
</evidence>
<keyword evidence="11 21" id="KW-1133">Transmembrane helix</keyword>
<reference evidence="23 24" key="1">
    <citation type="submission" date="2019-09" db="EMBL/GenBank/DDBJ databases">
        <title>Bird 10,000 Genomes (B10K) Project - Family phase.</title>
        <authorList>
            <person name="Zhang G."/>
        </authorList>
    </citation>
    <scope>NUCLEOTIDE SEQUENCE [LARGE SCALE GENOMIC DNA]</scope>
    <source>
        <strain evidence="23">B10K-DU-011-42</strain>
        <tissue evidence="23">Muscle</tissue>
    </source>
</reference>
<evidence type="ECO:0000256" key="5">
    <source>
        <dbReference type="ARBA" id="ARBA00022673"/>
    </source>
</evidence>
<dbReference type="EMBL" id="VWYI01022100">
    <property type="protein sequence ID" value="NXQ57316.1"/>
    <property type="molecule type" value="Genomic_DNA"/>
</dbReference>
<dbReference type="Gene3D" id="1.10.287.70">
    <property type="match status" value="4"/>
</dbReference>
<feature type="transmembrane region" description="Helical" evidence="21">
    <location>
        <begin position="917"/>
        <end position="947"/>
    </location>
</feature>
<dbReference type="Gene3D" id="6.10.250.2180">
    <property type="match status" value="1"/>
</dbReference>
<dbReference type="Proteomes" id="UP000554720">
    <property type="component" value="Unassembled WGS sequence"/>
</dbReference>
<feature type="region of interest" description="Disordered" evidence="20">
    <location>
        <begin position="1"/>
        <end position="27"/>
    </location>
</feature>
<feature type="transmembrane region" description="Helical" evidence="21">
    <location>
        <begin position="799"/>
        <end position="819"/>
    </location>
</feature>
<dbReference type="Gene3D" id="1.20.120.350">
    <property type="entry name" value="Voltage-gated potassium channels. Chain C"/>
    <property type="match status" value="4"/>
</dbReference>
<dbReference type="GO" id="GO:0042383">
    <property type="term" value="C:sarcolemma"/>
    <property type="evidence" value="ECO:0007669"/>
    <property type="project" value="UniProtKB-ARBA"/>
</dbReference>
<dbReference type="Pfam" id="PF00520">
    <property type="entry name" value="Ion_trans"/>
    <property type="match status" value="4"/>
</dbReference>
<comment type="function">
    <text evidence="19">Voltage-sensitive calcium channels (VSCC) mediate the entry of calcium ions into excitable cells and are also involved in a variety of calcium-dependent processes, including muscle contraction, hormone or neurotransmitter release, gene expression, cell motility, cell division and cell death.</text>
</comment>
<feature type="glycosylation site" description="N-linked (GlcNAc...) asparagine" evidence="18">
    <location>
        <position position="257"/>
    </location>
</feature>
<keyword evidence="3" id="KW-0597">Phosphoprotein</keyword>
<evidence type="ECO:0000256" key="6">
    <source>
        <dbReference type="ARBA" id="ARBA00022692"/>
    </source>
</evidence>
<keyword evidence="6 21" id="KW-0812">Transmembrane</keyword>
<evidence type="ECO:0000256" key="16">
    <source>
        <dbReference type="ARBA" id="ARBA00023303"/>
    </source>
</evidence>
<feature type="binding site" evidence="17">
    <location>
        <position position="1015"/>
    </location>
    <ligand>
        <name>Ca(2+)</name>
        <dbReference type="ChEBI" id="CHEBI:29108"/>
    </ligand>
</feature>
<evidence type="ECO:0000256" key="3">
    <source>
        <dbReference type="ARBA" id="ARBA00022553"/>
    </source>
</evidence>
<evidence type="ECO:0000313" key="23">
    <source>
        <dbReference type="EMBL" id="NXQ57316.1"/>
    </source>
</evidence>
<feature type="region of interest" description="Disordered" evidence="20">
    <location>
        <begin position="1809"/>
        <end position="1844"/>
    </location>
</feature>
<dbReference type="FunFam" id="1.20.120.350:FF:000001">
    <property type="entry name" value="Voltage-dependent L-type calcium channel subunit alpha"/>
    <property type="match status" value="1"/>
</dbReference>
<dbReference type="InterPro" id="IPR027359">
    <property type="entry name" value="Volt_channel_dom_sf"/>
</dbReference>
<keyword evidence="9 17" id="KW-0106">Calcium</keyword>
<dbReference type="PRINTS" id="PR01634">
    <property type="entry name" value="LVDCCALPHA1S"/>
</dbReference>
<comment type="caution">
    <text evidence="23">The sequence shown here is derived from an EMBL/GenBank/DDBJ whole genome shotgun (WGS) entry which is preliminary data.</text>
</comment>
<dbReference type="InterPro" id="IPR050599">
    <property type="entry name" value="VDCC_alpha-1_subunit"/>
</dbReference>
<dbReference type="InterPro" id="IPR005446">
    <property type="entry name" value="VDCC_L_a1su"/>
</dbReference>
<feature type="compositionally biased region" description="Polar residues" evidence="20">
    <location>
        <begin position="1833"/>
        <end position="1844"/>
    </location>
</feature>
<dbReference type="InterPro" id="IPR031649">
    <property type="entry name" value="GPHH_dom"/>
</dbReference>
<evidence type="ECO:0000259" key="22">
    <source>
        <dbReference type="SMART" id="SM01062"/>
    </source>
</evidence>
<dbReference type="Gene3D" id="6.10.250.2500">
    <property type="match status" value="1"/>
</dbReference>
<evidence type="ECO:0000256" key="12">
    <source>
        <dbReference type="ARBA" id="ARBA00023065"/>
    </source>
</evidence>
<dbReference type="FunFam" id="1.10.287.70:FF:000021">
    <property type="entry name" value="Voltage-dependent L-type calcium channel subunit alpha"/>
    <property type="match status" value="1"/>
</dbReference>
<dbReference type="PRINTS" id="PR00167">
    <property type="entry name" value="CACHANNEL"/>
</dbReference>
<organism evidence="23 24">
    <name type="scientific">Anthoscopus minutus</name>
    <name type="common">Southern penduline-tit</name>
    <dbReference type="NCBI Taxonomy" id="156561"/>
    <lineage>
        <taxon>Eukaryota</taxon>
        <taxon>Metazoa</taxon>
        <taxon>Chordata</taxon>
        <taxon>Craniata</taxon>
        <taxon>Vertebrata</taxon>
        <taxon>Euteleostomi</taxon>
        <taxon>Archelosauria</taxon>
        <taxon>Archosauria</taxon>
        <taxon>Dinosauria</taxon>
        <taxon>Saurischia</taxon>
        <taxon>Theropoda</taxon>
        <taxon>Coelurosauria</taxon>
        <taxon>Aves</taxon>
        <taxon>Neognathae</taxon>
        <taxon>Neoaves</taxon>
        <taxon>Telluraves</taxon>
        <taxon>Australaves</taxon>
        <taxon>Passeriformes</taxon>
        <taxon>Paridae</taxon>
        <taxon>Anthoscopus</taxon>
    </lineage>
</organism>
<feature type="transmembrane region" description="Helical" evidence="21">
    <location>
        <begin position="1359"/>
        <end position="1382"/>
    </location>
</feature>
<feature type="region of interest" description="Disordered" evidence="20">
    <location>
        <begin position="682"/>
        <end position="711"/>
    </location>
</feature>
<dbReference type="InterPro" id="IPR002077">
    <property type="entry name" value="VDCCAlpha1"/>
</dbReference>